<feature type="domain" description="Methyl-accepting transducer" evidence="5">
    <location>
        <begin position="437"/>
        <end position="659"/>
    </location>
</feature>
<keyword evidence="1 3" id="KW-0807">Transducer</keyword>
<dbReference type="PATRIC" id="fig|552518.3.peg.2333"/>
<comment type="caution">
    <text evidence="6">The sequence shown here is derived from an EMBL/GenBank/DDBJ whole genome shotgun (WGS) entry which is preliminary data.</text>
</comment>
<feature type="compositionally biased region" description="Basic and acidic residues" evidence="4">
    <location>
        <begin position="15"/>
        <end position="24"/>
    </location>
</feature>
<dbReference type="Pfam" id="PF08376">
    <property type="entry name" value="NIT"/>
    <property type="match status" value="1"/>
</dbReference>
<evidence type="ECO:0000256" key="1">
    <source>
        <dbReference type="ARBA" id="ARBA00023224"/>
    </source>
</evidence>
<name>A0A0F3IRH7_9PROT</name>
<dbReference type="GO" id="GO:0006935">
    <property type="term" value="P:chemotaxis"/>
    <property type="evidence" value="ECO:0007669"/>
    <property type="project" value="InterPro"/>
</dbReference>
<evidence type="ECO:0000256" key="4">
    <source>
        <dbReference type="SAM" id="MobiDB-lite"/>
    </source>
</evidence>
<reference evidence="6 7" key="1">
    <citation type="submission" date="2015-03" db="EMBL/GenBank/DDBJ databases">
        <title>Draft genome sequence of Elstera litoralis.</title>
        <authorList>
            <person name="Rahalkar M.C."/>
            <person name="Dhakephalkar P.K."/>
            <person name="Pore S.D."/>
            <person name="Arora P."/>
            <person name="Kapse N.G."/>
            <person name="Pandit P.S."/>
        </authorList>
    </citation>
    <scope>NUCLEOTIDE SEQUENCE [LARGE SCALE GENOMIC DNA]</scope>
    <source>
        <strain evidence="6 7">Dia-1</strain>
    </source>
</reference>
<comment type="similarity">
    <text evidence="2">Belongs to the methyl-accepting chemotaxis (MCP) protein family.</text>
</comment>
<dbReference type="SUPFAM" id="SSF58104">
    <property type="entry name" value="Methyl-accepting chemotaxis protein (MCP) signaling domain"/>
    <property type="match status" value="1"/>
</dbReference>
<dbReference type="PANTHER" id="PTHR32089:SF112">
    <property type="entry name" value="LYSOZYME-LIKE PROTEIN-RELATED"/>
    <property type="match status" value="1"/>
</dbReference>
<sequence length="693" mass="74578">MGDGFSLTAPTAKIDAARHTEAPRPPEAVGRRSNHPRTAARFLLTARYRKLRSLDQLAAVSSLITTISALIHELQKERGSWNVYLNSNGRQFAAQIDQQIDLCRTQEHALRVGCDGLDRMAHPAAIFLRVGDALHGLDRLPELRQRAKALTVTARDATAAFSSLIAQLLTAVAQALDVIADPDISRALIGLFNFMQGKEYAGQERATGSAGFSAGIFDAAQHRRFLDLIAAQARSFRIFAEYATPTQAERARQVFSGPKTATFERMRHLASANGMTGPLDGIDGRAWYDQATQRIDGLKQVEDALAADLHALCKVKRQEAWAEFNAPIRSLIPEAGWALRIDCALTRHRLTRTARWENRLAADMREAVASLSGRKRTTPWMTATVRLFQTGLGDAATLAAQQQQERLAQEERQQNLEDAVHEFGATSRSVLATLAGMATRMHDSAQRMFDSAEEACQRSMTLASASRQSLAGVQAVAQAADDLSTAVRDITTQAEQTSHIARATVEKFEHTATTVTGLQGAAGRIGDVVTLIQSIASQTNLLALNATIEAARAGEAGKGFAVVAGEVKTLANQTAGATSDIARQVTNIQTESTATVDTIAIVRAMMDQMETVIAQSAAALVHQKAATDHIAVSIQHVAGGAQAVSDTVEGVAHAADDSGTIAAQVLDISKELETISSTIQDSLARFMDKVRTH</sequence>
<evidence type="ECO:0000259" key="5">
    <source>
        <dbReference type="PROSITE" id="PS50111"/>
    </source>
</evidence>
<evidence type="ECO:0000256" key="2">
    <source>
        <dbReference type="ARBA" id="ARBA00029447"/>
    </source>
</evidence>
<evidence type="ECO:0000256" key="3">
    <source>
        <dbReference type="PROSITE-ProRule" id="PRU00284"/>
    </source>
</evidence>
<protein>
    <recommendedName>
        <fullName evidence="5">Methyl-accepting transducer domain-containing protein</fullName>
    </recommendedName>
</protein>
<dbReference type="AlphaFoldDB" id="A0A0F3IRH7"/>
<evidence type="ECO:0000313" key="6">
    <source>
        <dbReference type="EMBL" id="KJV09143.1"/>
    </source>
</evidence>
<gene>
    <name evidence="6" type="ORF">VZ95_13300</name>
</gene>
<evidence type="ECO:0000313" key="7">
    <source>
        <dbReference type="Proteomes" id="UP000033774"/>
    </source>
</evidence>
<keyword evidence="7" id="KW-1185">Reference proteome</keyword>
<dbReference type="Gene3D" id="1.10.287.950">
    <property type="entry name" value="Methyl-accepting chemotaxis protein"/>
    <property type="match status" value="1"/>
</dbReference>
<dbReference type="Proteomes" id="UP000033774">
    <property type="component" value="Unassembled WGS sequence"/>
</dbReference>
<dbReference type="SMART" id="SM00283">
    <property type="entry name" value="MA"/>
    <property type="match status" value="1"/>
</dbReference>
<dbReference type="GO" id="GO:0007165">
    <property type="term" value="P:signal transduction"/>
    <property type="evidence" value="ECO:0007669"/>
    <property type="project" value="UniProtKB-KW"/>
</dbReference>
<dbReference type="PANTHER" id="PTHR32089">
    <property type="entry name" value="METHYL-ACCEPTING CHEMOTAXIS PROTEIN MCPB"/>
    <property type="match status" value="1"/>
</dbReference>
<organism evidence="6 7">
    <name type="scientific">Elstera litoralis</name>
    <dbReference type="NCBI Taxonomy" id="552518"/>
    <lineage>
        <taxon>Bacteria</taxon>
        <taxon>Pseudomonadati</taxon>
        <taxon>Pseudomonadota</taxon>
        <taxon>Alphaproteobacteria</taxon>
        <taxon>Rhodospirillales</taxon>
        <taxon>Rhodospirillaceae</taxon>
        <taxon>Elstera</taxon>
    </lineage>
</organism>
<dbReference type="EMBL" id="LAJY01000349">
    <property type="protein sequence ID" value="KJV09143.1"/>
    <property type="molecule type" value="Genomic_DNA"/>
</dbReference>
<dbReference type="PRINTS" id="PR00260">
    <property type="entry name" value="CHEMTRNSDUCR"/>
</dbReference>
<dbReference type="GO" id="GO:0016020">
    <property type="term" value="C:membrane"/>
    <property type="evidence" value="ECO:0007669"/>
    <property type="project" value="InterPro"/>
</dbReference>
<dbReference type="InterPro" id="IPR013587">
    <property type="entry name" value="Nitrate/nitrite_sensing"/>
</dbReference>
<dbReference type="PROSITE" id="PS50111">
    <property type="entry name" value="CHEMOTAXIS_TRANSDUC_2"/>
    <property type="match status" value="1"/>
</dbReference>
<dbReference type="Pfam" id="PF00015">
    <property type="entry name" value="MCPsignal"/>
    <property type="match status" value="1"/>
</dbReference>
<feature type="region of interest" description="Disordered" evidence="4">
    <location>
        <begin position="1"/>
        <end position="35"/>
    </location>
</feature>
<dbReference type="InterPro" id="IPR004089">
    <property type="entry name" value="MCPsignal_dom"/>
</dbReference>
<proteinExistence type="inferred from homology"/>
<dbReference type="GO" id="GO:0004888">
    <property type="term" value="F:transmembrane signaling receptor activity"/>
    <property type="evidence" value="ECO:0007669"/>
    <property type="project" value="InterPro"/>
</dbReference>
<dbReference type="InterPro" id="IPR004090">
    <property type="entry name" value="Chemotax_Me-accpt_rcpt"/>
</dbReference>
<accession>A0A0F3IRH7</accession>